<comment type="caution">
    <text evidence="1">The sequence shown here is derived from an EMBL/GenBank/DDBJ whole genome shotgun (WGS) entry which is preliminary data.</text>
</comment>
<protein>
    <submittedName>
        <fullName evidence="1">Uncharacterized protein</fullName>
    </submittedName>
</protein>
<organism evidence="1 2">
    <name type="scientific">Paracidovorax wautersii</name>
    <dbReference type="NCBI Taxonomy" id="1177982"/>
    <lineage>
        <taxon>Bacteria</taxon>
        <taxon>Pseudomonadati</taxon>
        <taxon>Pseudomonadota</taxon>
        <taxon>Betaproteobacteria</taxon>
        <taxon>Burkholderiales</taxon>
        <taxon>Comamonadaceae</taxon>
        <taxon>Paracidovorax</taxon>
    </lineage>
</organism>
<keyword evidence="2" id="KW-1185">Reference proteome</keyword>
<accession>A0ABU1IEF9</accession>
<evidence type="ECO:0000313" key="1">
    <source>
        <dbReference type="EMBL" id="MDR6215594.1"/>
    </source>
</evidence>
<proteinExistence type="predicted"/>
<dbReference type="RefSeq" id="WP_309830356.1">
    <property type="nucleotide sequence ID" value="NZ_JAVIZX010000001.1"/>
</dbReference>
<reference evidence="1 2" key="1">
    <citation type="submission" date="2023-08" db="EMBL/GenBank/DDBJ databases">
        <title>Functional and genomic diversity of the sorghum phyllosphere microbiome.</title>
        <authorList>
            <person name="Shade A."/>
        </authorList>
    </citation>
    <scope>NUCLEOTIDE SEQUENCE [LARGE SCALE GENOMIC DNA]</scope>
    <source>
        <strain evidence="1 2">SORGH_AS_0335</strain>
    </source>
</reference>
<dbReference type="EMBL" id="JAVIZX010000001">
    <property type="protein sequence ID" value="MDR6215594.1"/>
    <property type="molecule type" value="Genomic_DNA"/>
</dbReference>
<name>A0ABU1IEF9_9BURK</name>
<evidence type="ECO:0000313" key="2">
    <source>
        <dbReference type="Proteomes" id="UP001267710"/>
    </source>
</evidence>
<gene>
    <name evidence="1" type="ORF">QE399_003283</name>
</gene>
<sequence length="75" mass="8207">MPLEYLSELSSQKLPLRVHEPAAIDKLRVLRAAHLVVVRMPEDGAEEGADAEVLAITPEGRAELRRAGGRRAPLL</sequence>
<dbReference type="Proteomes" id="UP001267710">
    <property type="component" value="Unassembled WGS sequence"/>
</dbReference>